<feature type="transmembrane region" description="Helical" evidence="5">
    <location>
        <begin position="283"/>
        <end position="301"/>
    </location>
</feature>
<accession>A0A1I5HL65</accession>
<keyword evidence="2 5" id="KW-0812">Transmembrane</keyword>
<feature type="transmembrane region" description="Helical" evidence="5">
    <location>
        <begin position="131"/>
        <end position="149"/>
    </location>
</feature>
<keyword evidence="8" id="KW-1185">Reference proteome</keyword>
<evidence type="ECO:0000313" key="8">
    <source>
        <dbReference type="Proteomes" id="UP000199564"/>
    </source>
</evidence>
<evidence type="ECO:0000256" key="5">
    <source>
        <dbReference type="SAM" id="Phobius"/>
    </source>
</evidence>
<reference evidence="8" key="1">
    <citation type="submission" date="2016-10" db="EMBL/GenBank/DDBJ databases">
        <authorList>
            <person name="Varghese N."/>
            <person name="Submissions S."/>
        </authorList>
    </citation>
    <scope>NUCLEOTIDE SEQUENCE [LARGE SCALE GENOMIC DNA]</scope>
    <source>
        <strain evidence="8">DSM 15282</strain>
    </source>
</reference>
<evidence type="ECO:0000256" key="2">
    <source>
        <dbReference type="ARBA" id="ARBA00022692"/>
    </source>
</evidence>
<feature type="transmembrane region" description="Helical" evidence="5">
    <location>
        <begin position="161"/>
        <end position="178"/>
    </location>
</feature>
<feature type="transmembrane region" description="Helical" evidence="5">
    <location>
        <begin position="57"/>
        <end position="75"/>
    </location>
</feature>
<dbReference type="InterPro" id="IPR007016">
    <property type="entry name" value="O-antigen_ligase-rel_domated"/>
</dbReference>
<feature type="transmembrane region" description="Helical" evidence="5">
    <location>
        <begin position="198"/>
        <end position="221"/>
    </location>
</feature>
<evidence type="ECO:0000256" key="1">
    <source>
        <dbReference type="ARBA" id="ARBA00004141"/>
    </source>
</evidence>
<feature type="transmembrane region" description="Helical" evidence="5">
    <location>
        <begin position="409"/>
        <end position="426"/>
    </location>
</feature>
<dbReference type="RefSeq" id="WP_091654509.1">
    <property type="nucleotide sequence ID" value="NZ_FOVW01000007.1"/>
</dbReference>
<comment type="subcellular location">
    <subcellularLocation>
        <location evidence="1">Membrane</location>
        <topology evidence="1">Multi-pass membrane protein</topology>
    </subcellularLocation>
</comment>
<keyword evidence="4 5" id="KW-0472">Membrane</keyword>
<dbReference type="Pfam" id="PF04932">
    <property type="entry name" value="Wzy_C"/>
    <property type="match status" value="1"/>
</dbReference>
<proteinExistence type="predicted"/>
<sequence>MLKSIANSEYPLLWIIFHIALGVISAISPIPLIVWFYSIAVISFFGVIKSSDNPSYLILYTVYLISFELLARMAGTSPFIPYELGKYLLFLLMVFGIIMFESKSWIGFLLLICLIPGLMIDSSGKVEWLDIVFNVVGPINVALVVWFFYKKKISVSVFSKVFLLATLPLISVLSYTFYRLPDFDEIDFELGANSVTSAGFGSNQVSTALGLGAFLVFVIWLNKWKLTGYRWLDAIIFLVFTVQGLLTFSRGGMFGTVVGVVVVLFFLARSSQNEIKRFKLPKVGKFVVPTIVFVVTAFYIANEITDGLLLLRYQGETAGTLAGSKEIDLNTYTTGRVDIFLGDLELWYDNLLFGVGAGASRYLRDTMVEVAAHIELSRLLAEHGVLGLINFLLLMYVGLNNFSFHKNPMIKGILLACFAVGIYTSFHAAMRTFISPLMIGISLLSVYQIKKRRDKISAGKDLKVKEASPSL</sequence>
<evidence type="ECO:0000256" key="3">
    <source>
        <dbReference type="ARBA" id="ARBA00022989"/>
    </source>
</evidence>
<feature type="transmembrane region" description="Helical" evidence="5">
    <location>
        <begin position="252"/>
        <end position="271"/>
    </location>
</feature>
<dbReference type="STRING" id="226506.SAMN04488519_107101"/>
<dbReference type="EMBL" id="FOVW01000007">
    <property type="protein sequence ID" value="SFO48760.1"/>
    <property type="molecule type" value="Genomic_DNA"/>
</dbReference>
<dbReference type="Proteomes" id="UP000199564">
    <property type="component" value="Unassembled WGS sequence"/>
</dbReference>
<feature type="transmembrane region" description="Helical" evidence="5">
    <location>
        <begin position="12"/>
        <end position="37"/>
    </location>
</feature>
<evidence type="ECO:0000313" key="7">
    <source>
        <dbReference type="EMBL" id="SFO48760.1"/>
    </source>
</evidence>
<dbReference type="AlphaFoldDB" id="A0A1I5HL65"/>
<feature type="transmembrane region" description="Helical" evidence="5">
    <location>
        <begin position="384"/>
        <end position="402"/>
    </location>
</feature>
<gene>
    <name evidence="7" type="ORF">SAMN04488519_107101</name>
</gene>
<feature type="domain" description="O-antigen ligase-related" evidence="6">
    <location>
        <begin position="237"/>
        <end position="392"/>
    </location>
</feature>
<protein>
    <recommendedName>
        <fullName evidence="6">O-antigen ligase-related domain-containing protein</fullName>
    </recommendedName>
</protein>
<organism evidence="7 8">
    <name type="scientific">Algoriphagus ornithinivorans</name>
    <dbReference type="NCBI Taxonomy" id="226506"/>
    <lineage>
        <taxon>Bacteria</taxon>
        <taxon>Pseudomonadati</taxon>
        <taxon>Bacteroidota</taxon>
        <taxon>Cytophagia</taxon>
        <taxon>Cytophagales</taxon>
        <taxon>Cyclobacteriaceae</taxon>
        <taxon>Algoriphagus</taxon>
    </lineage>
</organism>
<name>A0A1I5HL65_9BACT</name>
<keyword evidence="3 5" id="KW-1133">Transmembrane helix</keyword>
<feature type="transmembrane region" description="Helical" evidence="5">
    <location>
        <begin position="87"/>
        <end position="119"/>
    </location>
</feature>
<dbReference type="GO" id="GO:0016020">
    <property type="term" value="C:membrane"/>
    <property type="evidence" value="ECO:0007669"/>
    <property type="project" value="UniProtKB-SubCell"/>
</dbReference>
<feature type="transmembrane region" description="Helical" evidence="5">
    <location>
        <begin position="228"/>
        <end position="246"/>
    </location>
</feature>
<evidence type="ECO:0000256" key="4">
    <source>
        <dbReference type="ARBA" id="ARBA00023136"/>
    </source>
</evidence>
<evidence type="ECO:0000259" key="6">
    <source>
        <dbReference type="Pfam" id="PF04932"/>
    </source>
</evidence>